<protein>
    <submittedName>
        <fullName evidence="1">Uncharacterized protein</fullName>
    </submittedName>
</protein>
<sequence length="290" mass="31963">MKTPAIALLLGVSVLLFEVTVSAVSLKVSPSRPLYFKRESVSLSCVDDGQTTDGWTVRRTAGGQTQTCDGGQQGFGRSDGSSCFISQVLPSHSGVYWCESSAGQKSLQINISVSDRLVILELPEPPVITGSNVTLRCKTRDDSAHIVYFFRNGSFLGTGLEGEFTISDVQRSHEGFYSCSTGFFSASLKSWMSVKDPDPSRLSVVRLICHLVVVCLYCICTILMVSVYCSKRTGVRFVHFLSLHITTNFRQSKITTSRSWRGPSAPRFFLVMMASWMALSIRTDLHGRLL</sequence>
<dbReference type="Proteomes" id="UP000831701">
    <property type="component" value="Chromosome 6"/>
</dbReference>
<evidence type="ECO:0000313" key="1">
    <source>
        <dbReference type="EMBL" id="KAI3370960.1"/>
    </source>
</evidence>
<comment type="caution">
    <text evidence="1">The sequence shown here is derived from an EMBL/GenBank/DDBJ whole genome shotgun (WGS) entry which is preliminary data.</text>
</comment>
<proteinExistence type="predicted"/>
<evidence type="ECO:0000313" key="2">
    <source>
        <dbReference type="Proteomes" id="UP000831701"/>
    </source>
</evidence>
<name>A0ACB8WTJ4_9TELE</name>
<gene>
    <name evidence="1" type="ORF">L3Q82_023608</name>
</gene>
<accession>A0ACB8WTJ4</accession>
<organism evidence="1 2">
    <name type="scientific">Scortum barcoo</name>
    <name type="common">barcoo grunter</name>
    <dbReference type="NCBI Taxonomy" id="214431"/>
    <lineage>
        <taxon>Eukaryota</taxon>
        <taxon>Metazoa</taxon>
        <taxon>Chordata</taxon>
        <taxon>Craniata</taxon>
        <taxon>Vertebrata</taxon>
        <taxon>Euteleostomi</taxon>
        <taxon>Actinopterygii</taxon>
        <taxon>Neopterygii</taxon>
        <taxon>Teleostei</taxon>
        <taxon>Neoteleostei</taxon>
        <taxon>Acanthomorphata</taxon>
        <taxon>Eupercaria</taxon>
        <taxon>Centrarchiformes</taxon>
        <taxon>Terapontoidei</taxon>
        <taxon>Terapontidae</taxon>
        <taxon>Scortum</taxon>
    </lineage>
</organism>
<dbReference type="EMBL" id="CM041536">
    <property type="protein sequence ID" value="KAI3370960.1"/>
    <property type="molecule type" value="Genomic_DNA"/>
</dbReference>
<keyword evidence="2" id="KW-1185">Reference proteome</keyword>
<reference evidence="1" key="1">
    <citation type="submission" date="2022-04" db="EMBL/GenBank/DDBJ databases">
        <title>Jade perch genome.</title>
        <authorList>
            <person name="Chao B."/>
        </authorList>
    </citation>
    <scope>NUCLEOTIDE SEQUENCE</scope>
    <source>
        <strain evidence="1">CB-2022</strain>
    </source>
</reference>